<evidence type="ECO:0000256" key="1">
    <source>
        <dbReference type="ARBA" id="ARBA00022679"/>
    </source>
</evidence>
<dbReference type="GO" id="GO:0004842">
    <property type="term" value="F:ubiquitin-protein transferase activity"/>
    <property type="evidence" value="ECO:0007669"/>
    <property type="project" value="InterPro"/>
</dbReference>
<keyword evidence="1" id="KW-0808">Transferase</keyword>
<keyword evidence="5" id="KW-0833">Ubl conjugation pathway</keyword>
<dbReference type="GO" id="GO:0016567">
    <property type="term" value="P:protein ubiquitination"/>
    <property type="evidence" value="ECO:0007669"/>
    <property type="project" value="InterPro"/>
</dbReference>
<evidence type="ECO:0000256" key="3">
    <source>
        <dbReference type="ARBA" id="ARBA00022737"/>
    </source>
</evidence>
<keyword evidence="6" id="KW-0862">Zinc</keyword>
<name>A0A6C0BC83_9ZZZZ</name>
<evidence type="ECO:0000256" key="5">
    <source>
        <dbReference type="ARBA" id="ARBA00022786"/>
    </source>
</evidence>
<dbReference type="InterPro" id="IPR044066">
    <property type="entry name" value="TRIAD_supradom"/>
</dbReference>
<dbReference type="PANTHER" id="PTHR11685">
    <property type="entry name" value="RBR FAMILY RING FINGER AND IBR DOMAIN-CONTAINING"/>
    <property type="match status" value="1"/>
</dbReference>
<dbReference type="GO" id="GO:0008270">
    <property type="term" value="F:zinc ion binding"/>
    <property type="evidence" value="ECO:0007669"/>
    <property type="project" value="UniProtKB-KW"/>
</dbReference>
<dbReference type="SUPFAM" id="SSF57850">
    <property type="entry name" value="RING/U-box"/>
    <property type="match status" value="1"/>
</dbReference>
<evidence type="ECO:0000256" key="2">
    <source>
        <dbReference type="ARBA" id="ARBA00022723"/>
    </source>
</evidence>
<dbReference type="EMBL" id="MN739117">
    <property type="protein sequence ID" value="QHS89726.1"/>
    <property type="molecule type" value="Genomic_DNA"/>
</dbReference>
<evidence type="ECO:0000256" key="6">
    <source>
        <dbReference type="ARBA" id="ARBA00022833"/>
    </source>
</evidence>
<feature type="domain" description="RING-type" evidence="7">
    <location>
        <begin position="4"/>
        <end position="305"/>
    </location>
</feature>
<evidence type="ECO:0000313" key="8">
    <source>
        <dbReference type="EMBL" id="QHS89726.1"/>
    </source>
</evidence>
<sequence>MENEENECSVCTEKYTAKLRVKITCNACDYSACKECYKKVISSIITSPYCINCEIVFTREVLVEKFSKGFVIKVITPTVKRFLLADNINKWGKYFIQYKEKVDKFKKISKILFMQINEINRLIEDIKVKECDLGDPDANRIVQNVVFDSTHLYYREQKLAYRRFIESYNDIQDREIRAIASGSPITEQTNDVNMILVKCTDSNCDGYQIRNKCNKCNKEICTKCREEVKEAHECDPNTVLTVSALSSDNTFKKCPKCNIYINRIEGCSQMWCTNCNVAFSWTTGKIINSNAHYDNPHYTAFMRRQASTGNTAPCEEITAHAFATYLKRMTINSISIIERRDKDDLLYIHIKEKQEFTEIFPNDINALIICLFRAYQAKMHITGVQTRKFAARPRDVDIIKTIFAHFDSELDADKTMTFLHKTHKKNLFNNELYNVVEYYKFGMDSIASEIIHMKNLNDNANDVLLKLKTLLKSTNDMFKKIYDAYEMTTIQINYQYLWVKYSGKEVFDVKYRQNEISY</sequence>
<dbReference type="Gene3D" id="1.20.120.1750">
    <property type="match status" value="1"/>
</dbReference>
<proteinExistence type="predicted"/>
<reference evidence="8" key="1">
    <citation type="journal article" date="2020" name="Nature">
        <title>Giant virus diversity and host interactions through global metagenomics.</title>
        <authorList>
            <person name="Schulz F."/>
            <person name="Roux S."/>
            <person name="Paez-Espino D."/>
            <person name="Jungbluth S."/>
            <person name="Walsh D.A."/>
            <person name="Denef V.J."/>
            <person name="McMahon K.D."/>
            <person name="Konstantinidis K.T."/>
            <person name="Eloe-Fadrosh E.A."/>
            <person name="Kyrpides N.C."/>
            <person name="Woyke T."/>
        </authorList>
    </citation>
    <scope>NUCLEOTIDE SEQUENCE</scope>
    <source>
        <strain evidence="8">GVMAG-M-3300010160-26</strain>
    </source>
</reference>
<organism evidence="8">
    <name type="scientific">viral metagenome</name>
    <dbReference type="NCBI Taxonomy" id="1070528"/>
    <lineage>
        <taxon>unclassified sequences</taxon>
        <taxon>metagenomes</taxon>
        <taxon>organismal metagenomes</taxon>
    </lineage>
</organism>
<dbReference type="SUPFAM" id="SSF57903">
    <property type="entry name" value="FYVE/PHD zinc finger"/>
    <property type="match status" value="1"/>
</dbReference>
<accession>A0A6C0BC83</accession>
<dbReference type="PROSITE" id="PS51873">
    <property type="entry name" value="TRIAD"/>
    <property type="match status" value="1"/>
</dbReference>
<dbReference type="InterPro" id="IPR031127">
    <property type="entry name" value="E3_UB_ligase_RBR"/>
</dbReference>
<dbReference type="CDD" id="cd20335">
    <property type="entry name" value="BRcat_RBR"/>
    <property type="match status" value="1"/>
</dbReference>
<keyword evidence="2" id="KW-0479">Metal-binding</keyword>
<protein>
    <recommendedName>
        <fullName evidence="7">RING-type domain-containing protein</fullName>
    </recommendedName>
</protein>
<dbReference type="AlphaFoldDB" id="A0A6C0BC83"/>
<dbReference type="InterPro" id="IPR011011">
    <property type="entry name" value="Znf_FYVE_PHD"/>
</dbReference>
<keyword evidence="4" id="KW-0863">Zinc-finger</keyword>
<keyword evidence="3" id="KW-0677">Repeat</keyword>
<evidence type="ECO:0000256" key="4">
    <source>
        <dbReference type="ARBA" id="ARBA00022771"/>
    </source>
</evidence>
<evidence type="ECO:0000259" key="7">
    <source>
        <dbReference type="PROSITE" id="PS51873"/>
    </source>
</evidence>